<gene>
    <name evidence="4" type="ORF">GGR89_002137</name>
</gene>
<keyword evidence="2" id="KW-0472">Membrane</keyword>
<dbReference type="InterPro" id="IPR036680">
    <property type="entry name" value="SPOR-like_sf"/>
</dbReference>
<sequence>MRGRYDDSERLPWLETVEEAYEEPRQGRVFVTVFLALLVLGAAGGVYYWLRHQAARDGNGALIAAPAEPYKVRPDQPGGMRVDGEGDIVFRTSQGGPSEAGINVGALPEAPVEGQKPRPTPRTGPKASSSATIALPAPTIVKPTPTPKVAAAGLAGEGAGALVQLGAFPSEGAANIAWTRMSKRFGYLAPLGKLVVPFATPEGKTVYRLRVNAGSNGQAREICGKLKVAGENCFVAS</sequence>
<feature type="transmembrane region" description="Helical" evidence="2">
    <location>
        <begin position="29"/>
        <end position="50"/>
    </location>
</feature>
<dbReference type="GO" id="GO:0042834">
    <property type="term" value="F:peptidoglycan binding"/>
    <property type="evidence" value="ECO:0007669"/>
    <property type="project" value="InterPro"/>
</dbReference>
<evidence type="ECO:0000313" key="5">
    <source>
        <dbReference type="Proteomes" id="UP000531251"/>
    </source>
</evidence>
<organism evidence="4 5">
    <name type="scientific">Sphingomonas trueperi</name>
    <dbReference type="NCBI Taxonomy" id="53317"/>
    <lineage>
        <taxon>Bacteria</taxon>
        <taxon>Pseudomonadati</taxon>
        <taxon>Pseudomonadota</taxon>
        <taxon>Alphaproteobacteria</taxon>
        <taxon>Sphingomonadales</taxon>
        <taxon>Sphingomonadaceae</taxon>
        <taxon>Sphingomonas</taxon>
    </lineage>
</organism>
<comment type="caution">
    <text evidence="4">The sequence shown here is derived from an EMBL/GenBank/DDBJ whole genome shotgun (WGS) entry which is preliminary data.</text>
</comment>
<keyword evidence="2" id="KW-1133">Transmembrane helix</keyword>
<name>A0A7X5XYP4_9SPHN</name>
<dbReference type="Pfam" id="PF05036">
    <property type="entry name" value="SPOR"/>
    <property type="match status" value="1"/>
</dbReference>
<dbReference type="Gene3D" id="3.30.70.1070">
    <property type="entry name" value="Sporulation related repeat"/>
    <property type="match status" value="1"/>
</dbReference>
<dbReference type="EMBL" id="JAATJB010000005">
    <property type="protein sequence ID" value="NJB97822.1"/>
    <property type="molecule type" value="Genomic_DNA"/>
</dbReference>
<feature type="domain" description="SPOR" evidence="3">
    <location>
        <begin position="161"/>
        <end position="235"/>
    </location>
</feature>
<dbReference type="Proteomes" id="UP000531251">
    <property type="component" value="Unassembled WGS sequence"/>
</dbReference>
<keyword evidence="2" id="KW-0812">Transmembrane</keyword>
<evidence type="ECO:0000259" key="3">
    <source>
        <dbReference type="Pfam" id="PF05036"/>
    </source>
</evidence>
<dbReference type="RefSeq" id="WP_125977349.1">
    <property type="nucleotide sequence ID" value="NZ_BAAADY010000014.1"/>
</dbReference>
<dbReference type="AlphaFoldDB" id="A0A7X5XYP4"/>
<dbReference type="InterPro" id="IPR007730">
    <property type="entry name" value="SPOR-like_dom"/>
</dbReference>
<feature type="region of interest" description="Disordered" evidence="1">
    <location>
        <begin position="100"/>
        <end position="130"/>
    </location>
</feature>
<accession>A0A7X5XYP4</accession>
<evidence type="ECO:0000256" key="1">
    <source>
        <dbReference type="SAM" id="MobiDB-lite"/>
    </source>
</evidence>
<reference evidence="4 5" key="1">
    <citation type="submission" date="2020-03" db="EMBL/GenBank/DDBJ databases">
        <title>Genomic Encyclopedia of Type Strains, Phase IV (KMG-IV): sequencing the most valuable type-strain genomes for metagenomic binning, comparative biology and taxonomic classification.</title>
        <authorList>
            <person name="Goeker M."/>
        </authorList>
    </citation>
    <scope>NUCLEOTIDE SEQUENCE [LARGE SCALE GENOMIC DNA]</scope>
    <source>
        <strain evidence="4 5">DSM 7225</strain>
    </source>
</reference>
<evidence type="ECO:0000256" key="2">
    <source>
        <dbReference type="SAM" id="Phobius"/>
    </source>
</evidence>
<proteinExistence type="predicted"/>
<evidence type="ECO:0000313" key="4">
    <source>
        <dbReference type="EMBL" id="NJB97822.1"/>
    </source>
</evidence>
<keyword evidence="5" id="KW-1185">Reference proteome</keyword>
<protein>
    <recommendedName>
        <fullName evidence="3">SPOR domain-containing protein</fullName>
    </recommendedName>
</protein>